<organism evidence="2 3">
    <name type="scientific">Geobacter pickeringii</name>
    <dbReference type="NCBI Taxonomy" id="345632"/>
    <lineage>
        <taxon>Bacteria</taxon>
        <taxon>Pseudomonadati</taxon>
        <taxon>Thermodesulfobacteriota</taxon>
        <taxon>Desulfuromonadia</taxon>
        <taxon>Geobacterales</taxon>
        <taxon>Geobacteraceae</taxon>
        <taxon>Geobacter</taxon>
    </lineage>
</organism>
<dbReference type="InterPro" id="IPR029044">
    <property type="entry name" value="Nucleotide-diphossugar_trans"/>
</dbReference>
<gene>
    <name evidence="2" type="ORF">GPICK_07675</name>
</gene>
<dbReference type="CDD" id="cd00761">
    <property type="entry name" value="Glyco_tranf_GTA_type"/>
    <property type="match status" value="1"/>
</dbReference>
<dbReference type="PANTHER" id="PTHR43685">
    <property type="entry name" value="GLYCOSYLTRANSFERASE"/>
    <property type="match status" value="1"/>
</dbReference>
<dbReference type="KEGG" id="gpi:GPICK_07675"/>
<dbReference type="Pfam" id="PF00535">
    <property type="entry name" value="Glycos_transf_2"/>
    <property type="match status" value="1"/>
</dbReference>
<dbReference type="AlphaFoldDB" id="A0A0B5BGR8"/>
<proteinExistence type="predicted"/>
<dbReference type="EMBL" id="CP009788">
    <property type="protein sequence ID" value="AJE03246.1"/>
    <property type="molecule type" value="Genomic_DNA"/>
</dbReference>
<dbReference type="InterPro" id="IPR050834">
    <property type="entry name" value="Glycosyltransf_2"/>
</dbReference>
<evidence type="ECO:0000313" key="3">
    <source>
        <dbReference type="Proteomes" id="UP000057609"/>
    </source>
</evidence>
<dbReference type="HOGENOM" id="CLU_025996_0_0_7"/>
<evidence type="ECO:0000259" key="1">
    <source>
        <dbReference type="Pfam" id="PF00535"/>
    </source>
</evidence>
<dbReference type="PANTHER" id="PTHR43685:SF11">
    <property type="entry name" value="GLYCOSYLTRANSFERASE TAGX-RELATED"/>
    <property type="match status" value="1"/>
</dbReference>
<dbReference type="OrthoDB" id="9786172at2"/>
<dbReference type="InterPro" id="IPR001173">
    <property type="entry name" value="Glyco_trans_2-like"/>
</dbReference>
<reference evidence="2 3" key="1">
    <citation type="journal article" date="2015" name="Genome Announc.">
        <title>Complete Genome of Geobacter pickeringii G13T, a Metal-Reducing Isolate from Sedimentary Kaolin Deposits.</title>
        <authorList>
            <person name="Badalamenti J.P."/>
            <person name="Bond D.R."/>
        </authorList>
    </citation>
    <scope>NUCLEOTIDE SEQUENCE [LARGE SCALE GENOMIC DNA]</scope>
    <source>
        <strain evidence="2 3">G13</strain>
    </source>
</reference>
<evidence type="ECO:0000313" key="2">
    <source>
        <dbReference type="EMBL" id="AJE03246.1"/>
    </source>
</evidence>
<accession>A0A0B5BGR8</accession>
<sequence length="376" mass="42170">MTPGNGCINEHAVADERHDIVQGTVSVVIAAYNAAEHIERCLESIFAQSYKDLQVIVVDDASSDATSEVVRGFGKSIECIRLDRNRGPAYARTVGLFQCRGEFAAIIDADDYWLPEFVAVTTGFMNAHPSAVAVSTAYRSHRWDGRELLFPVLKEDDAAQFTMKGALIGDFFGFWNRYMHVLTGTALMRTSVVMQTGGQREELRLTEDLEFWGYLATFGAWGFIPQHLFVTDERAVTTSQRLSKISKRYRLFSDMSTEVWERRIRPRVAVGDEDSFNAVVARMGTAIAIANAYSGFYRNAWLLTGRYRESMDQGLGKVLRTGLRFGRFCWPLFCMAIKGREYVKAYLPRFSALRRLSGAPGKMQGNEAKITSCSTG</sequence>
<dbReference type="SUPFAM" id="SSF53448">
    <property type="entry name" value="Nucleotide-diphospho-sugar transferases"/>
    <property type="match status" value="1"/>
</dbReference>
<dbReference type="STRING" id="345632.GPICK_07675"/>
<protein>
    <recommendedName>
        <fullName evidence="1">Glycosyltransferase 2-like domain-containing protein</fullName>
    </recommendedName>
</protein>
<dbReference type="Proteomes" id="UP000057609">
    <property type="component" value="Chromosome"/>
</dbReference>
<name>A0A0B5BGR8_9BACT</name>
<keyword evidence="3" id="KW-1185">Reference proteome</keyword>
<dbReference type="Gene3D" id="3.90.550.10">
    <property type="entry name" value="Spore Coat Polysaccharide Biosynthesis Protein SpsA, Chain A"/>
    <property type="match status" value="1"/>
</dbReference>
<dbReference type="RefSeq" id="WP_039741866.1">
    <property type="nucleotide sequence ID" value="NZ_CP009788.1"/>
</dbReference>
<feature type="domain" description="Glycosyltransferase 2-like" evidence="1">
    <location>
        <begin position="26"/>
        <end position="139"/>
    </location>
</feature>